<dbReference type="EMBL" id="CP036347">
    <property type="protein sequence ID" value="QDU01053.1"/>
    <property type="molecule type" value="Genomic_DNA"/>
</dbReference>
<sequence>MSAPKKQNFNVESLLEQLADADLRTAAFYVITGIGGGVYAPDFIYAAILFSTLPCPETAAVLVASNQSLRELVQRSPESLMEEMIHDEHDFEREQFNAWMKSFAVNRRACDGIYQFLEQGLKQSQITQHFDEPGYNHRLNDRLSLFGLQKGMFQRRTNFLQDQFLDNRRLFNATLDLCCIRYSNGNTPEYWTPIGEQTELKKYEASEIQYELGGTGEEFRKLVSTLRADDGLDVETHDS</sequence>
<gene>
    <name evidence="1" type="ORF">V6x_07310</name>
</gene>
<evidence type="ECO:0000313" key="1">
    <source>
        <dbReference type="EMBL" id="QDU01053.1"/>
    </source>
</evidence>
<protein>
    <submittedName>
        <fullName evidence="1">Uncharacterized protein</fullName>
    </submittedName>
</protein>
<dbReference type="RefSeq" id="WP_145036682.1">
    <property type="nucleotide sequence ID" value="NZ_CP036347.1"/>
</dbReference>
<proteinExistence type="predicted"/>
<dbReference type="Proteomes" id="UP000320722">
    <property type="component" value="Chromosome"/>
</dbReference>
<organism evidence="1 2">
    <name type="scientific">Gimesia chilikensis</name>
    <dbReference type="NCBI Taxonomy" id="2605989"/>
    <lineage>
        <taxon>Bacteria</taxon>
        <taxon>Pseudomonadati</taxon>
        <taxon>Planctomycetota</taxon>
        <taxon>Planctomycetia</taxon>
        <taxon>Planctomycetales</taxon>
        <taxon>Planctomycetaceae</taxon>
        <taxon>Gimesia</taxon>
    </lineage>
</organism>
<reference evidence="1 2" key="1">
    <citation type="submission" date="2019-02" db="EMBL/GenBank/DDBJ databases">
        <title>Deep-cultivation of Planctomycetes and their phenomic and genomic characterization uncovers novel biology.</title>
        <authorList>
            <person name="Wiegand S."/>
            <person name="Jogler M."/>
            <person name="Boedeker C."/>
            <person name="Pinto D."/>
            <person name="Vollmers J."/>
            <person name="Rivas-Marin E."/>
            <person name="Kohn T."/>
            <person name="Peeters S.H."/>
            <person name="Heuer A."/>
            <person name="Rast P."/>
            <person name="Oberbeckmann S."/>
            <person name="Bunk B."/>
            <person name="Jeske O."/>
            <person name="Meyerdierks A."/>
            <person name="Storesund J.E."/>
            <person name="Kallscheuer N."/>
            <person name="Luecker S."/>
            <person name="Lage O.M."/>
            <person name="Pohl T."/>
            <person name="Merkel B.J."/>
            <person name="Hornburger P."/>
            <person name="Mueller R.-W."/>
            <person name="Bruemmer F."/>
            <person name="Labrenz M."/>
            <person name="Spormann A.M."/>
            <person name="Op den Camp H."/>
            <person name="Overmann J."/>
            <person name="Amann R."/>
            <person name="Jetten M.S.M."/>
            <person name="Mascher T."/>
            <person name="Medema M.H."/>
            <person name="Devos D.P."/>
            <person name="Kaster A.-K."/>
            <person name="Ovreas L."/>
            <person name="Rohde M."/>
            <person name="Galperin M.Y."/>
            <person name="Jogler C."/>
        </authorList>
    </citation>
    <scope>NUCLEOTIDE SEQUENCE [LARGE SCALE GENOMIC DNA]</scope>
    <source>
        <strain evidence="1 2">V6</strain>
    </source>
</reference>
<dbReference type="AlphaFoldDB" id="A0A517W743"/>
<evidence type="ECO:0000313" key="2">
    <source>
        <dbReference type="Proteomes" id="UP000320722"/>
    </source>
</evidence>
<accession>A0A517W743</accession>
<name>A0A517W743_9PLAN</name>